<evidence type="ECO:0000256" key="1">
    <source>
        <dbReference type="SAM" id="MobiDB-lite"/>
    </source>
</evidence>
<evidence type="ECO:0000313" key="3">
    <source>
        <dbReference type="EMBL" id="KAK3167918.1"/>
    </source>
</evidence>
<feature type="compositionally biased region" description="Polar residues" evidence="1">
    <location>
        <begin position="480"/>
        <end position="497"/>
    </location>
</feature>
<feature type="compositionally biased region" description="Polar residues" evidence="1">
    <location>
        <begin position="400"/>
        <end position="416"/>
    </location>
</feature>
<sequence>MSILQRQMTDEKIKNTQITLRPRTSSSSSSALSIKTPRTARFAEATSVNSPIDPSTAGRSPFADPPVTTRHLMPQPQPSDVGFGYMADNVASKHSSFAGVEVPLTPNSPLKSALKPPGTPGRLANPLSPTFREEQILEKQEDHTEKANAKDVKIKTRVRMAKMCLRGTNFSCSLIILAMLSTTFSIFNATKALPARSNLPPWAAGHNSWPQITLLSIACVSLAMCLAVFYGYWRGGHRRAEKAAIYYTFFSIGFFTFSTVMWVVGAAVLNSSKQNGQGKDMWGWSCKDGKRKDLFQAEVNYDLICRLQSWSLICAIIEITVEVITISIYAIVFFRFYSKRRLAKSMDLRDRARSDLYLAQLRSQSAPNTPGFQKTPMTSTFPSHLHDDPESAAENGEYYSDSTQFASKHQSFSQPKPFTLQPPPIKVHAASPTVSQGGFEPEPTPPPQIQEHVPAAPGEQTYDAVPIPGAYASPLGSPGFQPQSMTFGGSQLGQAYTTEGRVESPPTSPKLTPATLR</sequence>
<comment type="caution">
    <text evidence="3">The sequence shown here is derived from an EMBL/GenBank/DDBJ whole genome shotgun (WGS) entry which is preliminary data.</text>
</comment>
<feature type="region of interest" description="Disordered" evidence="1">
    <location>
        <begin position="365"/>
        <end position="517"/>
    </location>
</feature>
<dbReference type="Proteomes" id="UP001276659">
    <property type="component" value="Unassembled WGS sequence"/>
</dbReference>
<accession>A0AAD9Z1X2</accession>
<name>A0AAD9Z1X2_9LECA</name>
<dbReference type="PANTHER" id="PTHR42069">
    <property type="entry name" value="HYPHAL ANASTAMOSIS-8 PROTEIN"/>
    <property type="match status" value="1"/>
</dbReference>
<evidence type="ECO:0000313" key="4">
    <source>
        <dbReference type="Proteomes" id="UP001276659"/>
    </source>
</evidence>
<keyword evidence="2" id="KW-0472">Membrane</keyword>
<protein>
    <submittedName>
        <fullName evidence="3">Uncharacterized protein</fullName>
    </submittedName>
</protein>
<dbReference type="EMBL" id="JASNWA010000010">
    <property type="protein sequence ID" value="KAK3167918.1"/>
    <property type="molecule type" value="Genomic_DNA"/>
</dbReference>
<organism evidence="3 4">
    <name type="scientific">Lepraria neglecta</name>
    <dbReference type="NCBI Taxonomy" id="209136"/>
    <lineage>
        <taxon>Eukaryota</taxon>
        <taxon>Fungi</taxon>
        <taxon>Dikarya</taxon>
        <taxon>Ascomycota</taxon>
        <taxon>Pezizomycotina</taxon>
        <taxon>Lecanoromycetes</taxon>
        <taxon>OSLEUM clade</taxon>
        <taxon>Lecanoromycetidae</taxon>
        <taxon>Lecanorales</taxon>
        <taxon>Lecanorineae</taxon>
        <taxon>Stereocaulaceae</taxon>
        <taxon>Lepraria</taxon>
    </lineage>
</organism>
<feature type="transmembrane region" description="Helical" evidence="2">
    <location>
        <begin position="245"/>
        <end position="269"/>
    </location>
</feature>
<evidence type="ECO:0000256" key="2">
    <source>
        <dbReference type="SAM" id="Phobius"/>
    </source>
</evidence>
<proteinExistence type="predicted"/>
<dbReference type="AlphaFoldDB" id="A0AAD9Z1X2"/>
<keyword evidence="2" id="KW-0812">Transmembrane</keyword>
<reference evidence="3" key="1">
    <citation type="submission" date="2022-11" db="EMBL/GenBank/DDBJ databases">
        <title>Chromosomal genome sequence assembly and mating type (MAT) locus characterization of the leprose asexual lichenized fungus Lepraria neglecta (Nyl.) Erichsen.</title>
        <authorList>
            <person name="Allen J.L."/>
            <person name="Pfeffer B."/>
        </authorList>
    </citation>
    <scope>NUCLEOTIDE SEQUENCE</scope>
    <source>
        <strain evidence="3">Allen 5258</strain>
    </source>
</reference>
<keyword evidence="4" id="KW-1185">Reference proteome</keyword>
<feature type="transmembrane region" description="Helical" evidence="2">
    <location>
        <begin position="209"/>
        <end position="233"/>
    </location>
</feature>
<keyword evidence="2" id="KW-1133">Transmembrane helix</keyword>
<feature type="transmembrane region" description="Helical" evidence="2">
    <location>
        <begin position="310"/>
        <end position="337"/>
    </location>
</feature>
<dbReference type="PANTHER" id="PTHR42069:SF1">
    <property type="entry name" value="MARVEL DOMAIN-CONTAINING PROTEIN"/>
    <property type="match status" value="1"/>
</dbReference>
<gene>
    <name evidence="3" type="ORF">OEA41_004364</name>
</gene>
<feature type="compositionally biased region" description="Polar residues" evidence="1">
    <location>
        <begin position="15"/>
        <end position="24"/>
    </location>
</feature>
<feature type="transmembrane region" description="Helical" evidence="2">
    <location>
        <begin position="167"/>
        <end position="189"/>
    </location>
</feature>
<feature type="region of interest" description="Disordered" evidence="1">
    <location>
        <begin position="1"/>
        <end position="38"/>
    </location>
</feature>
<feature type="compositionally biased region" description="Polar residues" evidence="1">
    <location>
        <begin position="365"/>
        <end position="382"/>
    </location>
</feature>